<comment type="caution">
    <text evidence="3">The sequence shown here is derived from an EMBL/GenBank/DDBJ whole genome shotgun (WGS) entry which is preliminary data.</text>
</comment>
<dbReference type="RefSeq" id="WP_167509379.1">
    <property type="nucleotide sequence ID" value="NZ_DAIRID010000001.1"/>
</dbReference>
<organism evidence="3 4">
    <name type="scientific">Atlantibacter subterraneus</name>
    <dbReference type="NCBI Taxonomy" id="255519"/>
    <lineage>
        <taxon>Bacteria</taxon>
        <taxon>Pseudomonadati</taxon>
        <taxon>Pseudomonadota</taxon>
        <taxon>Gammaproteobacteria</taxon>
        <taxon>Enterobacterales</taxon>
        <taxon>Enterobacteriaceae</taxon>
        <taxon>Atlantibacter</taxon>
    </lineage>
</organism>
<evidence type="ECO:0000256" key="1">
    <source>
        <dbReference type="SAM" id="MobiDB-lite"/>
    </source>
</evidence>
<feature type="compositionally biased region" description="Basic and acidic residues" evidence="1">
    <location>
        <begin position="30"/>
        <end position="47"/>
    </location>
</feature>
<protein>
    <submittedName>
        <fullName evidence="3">Uncharacterized protein</fullName>
    </submittedName>
</protein>
<accession>A0ABU4EA77</accession>
<feature type="compositionally biased region" description="Basic and acidic residues" evidence="1">
    <location>
        <begin position="1"/>
        <end position="12"/>
    </location>
</feature>
<evidence type="ECO:0000313" key="4">
    <source>
        <dbReference type="Proteomes" id="UP001187066"/>
    </source>
</evidence>
<evidence type="ECO:0000313" key="2">
    <source>
        <dbReference type="EMBL" id="MDV7023721.1"/>
    </source>
</evidence>
<dbReference type="Proteomes" id="UP001187066">
    <property type="component" value="Unassembled WGS sequence"/>
</dbReference>
<dbReference type="EMBL" id="JAWLOF010000009">
    <property type="protein sequence ID" value="MDV7023721.1"/>
    <property type="molecule type" value="Genomic_DNA"/>
</dbReference>
<evidence type="ECO:0000313" key="3">
    <source>
        <dbReference type="EMBL" id="MDV7025457.1"/>
    </source>
</evidence>
<gene>
    <name evidence="2" type="ORF">R4P48_13680</name>
    <name evidence="3" type="ORF">R4P48_22670</name>
</gene>
<name>A0ABU4EA77_9ENTR</name>
<keyword evidence="4" id="KW-1185">Reference proteome</keyword>
<dbReference type="EMBL" id="JAWLOF010000028">
    <property type="protein sequence ID" value="MDV7025457.1"/>
    <property type="molecule type" value="Genomic_DNA"/>
</dbReference>
<reference evidence="3 4" key="1">
    <citation type="submission" date="2023-10" db="EMBL/GenBank/DDBJ databases">
        <authorList>
            <person name="Dale J."/>
        </authorList>
    </citation>
    <scope>NUCLEOTIDE SEQUENCE [LARGE SCALE GENOMIC DNA]</scope>
    <source>
        <strain evidence="3 4">2023EL-00970</strain>
    </source>
</reference>
<proteinExistence type="predicted"/>
<feature type="region of interest" description="Disordered" evidence="1">
    <location>
        <begin position="1"/>
        <end position="47"/>
    </location>
</feature>
<sequence length="47" mass="5049">MTDRPVEGDHPDYSPVPDNVKNDQPGQAGRDQKDDTGSAPESGDKQP</sequence>